<dbReference type="AlphaFoldDB" id="A0AB34R0I3"/>
<dbReference type="Proteomes" id="UP000031978">
    <property type="component" value="Unassembled WGS sequence"/>
</dbReference>
<reference evidence="1 2" key="1">
    <citation type="submission" date="2014-12" db="EMBL/GenBank/DDBJ databases">
        <title>Draft Genome Sequences of Five Spore-Forming Food Isolates of Bacillus pumilus.</title>
        <authorList>
            <person name="de Jong A."/>
            <person name="van Heel A.J."/>
            <person name="Montalban-Lopez M."/>
            <person name="Krawczyk A.O."/>
            <person name="Berendsen E.M."/>
            <person name="Wells-Bennik M."/>
            <person name="Kuipers O.P."/>
        </authorList>
    </citation>
    <scope>NUCLEOTIDE SEQUENCE [LARGE SCALE GENOMIC DNA]</scope>
    <source>
        <strain evidence="1 2">B4127</strain>
    </source>
</reference>
<proteinExistence type="predicted"/>
<dbReference type="EMBL" id="JXCL01000003">
    <property type="protein sequence ID" value="KIL25459.1"/>
    <property type="molecule type" value="Genomic_DNA"/>
</dbReference>
<gene>
    <name evidence="1" type="ORF">B4127_4035</name>
</gene>
<accession>A0AB34R0I3</accession>
<evidence type="ECO:0000313" key="1">
    <source>
        <dbReference type="EMBL" id="KIL25459.1"/>
    </source>
</evidence>
<name>A0AB34R0I3_BACPU</name>
<sequence>MLTSLNLLYKKTAMKSNAQSKDPLSPILFYRKNPSFRSFYL</sequence>
<protein>
    <submittedName>
        <fullName evidence="1">Uncharacterized protein</fullName>
    </submittedName>
</protein>
<evidence type="ECO:0000313" key="2">
    <source>
        <dbReference type="Proteomes" id="UP000031978"/>
    </source>
</evidence>
<organism evidence="1 2">
    <name type="scientific">Bacillus pumilus</name>
    <name type="common">Bacillus mesentericus</name>
    <dbReference type="NCBI Taxonomy" id="1408"/>
    <lineage>
        <taxon>Bacteria</taxon>
        <taxon>Bacillati</taxon>
        <taxon>Bacillota</taxon>
        <taxon>Bacilli</taxon>
        <taxon>Bacillales</taxon>
        <taxon>Bacillaceae</taxon>
        <taxon>Bacillus</taxon>
    </lineage>
</organism>
<comment type="caution">
    <text evidence="1">The sequence shown here is derived from an EMBL/GenBank/DDBJ whole genome shotgun (WGS) entry which is preliminary data.</text>
</comment>